<dbReference type="SUPFAM" id="SSF56112">
    <property type="entry name" value="Protein kinase-like (PK-like)"/>
    <property type="match status" value="1"/>
</dbReference>
<dbReference type="PROSITE" id="PS50011">
    <property type="entry name" value="PROTEIN_KINASE_DOM"/>
    <property type="match status" value="1"/>
</dbReference>
<name>A0ABQ8UM41_9EUKA</name>
<dbReference type="InterPro" id="IPR000719">
    <property type="entry name" value="Prot_kinase_dom"/>
</dbReference>
<gene>
    <name evidence="2" type="ORF">PAPYR_4593</name>
</gene>
<dbReference type="EMBL" id="JAPMOS010000019">
    <property type="protein sequence ID" value="KAJ4459531.1"/>
    <property type="molecule type" value="Genomic_DNA"/>
</dbReference>
<keyword evidence="3" id="KW-1185">Reference proteome</keyword>
<sequence>MPGQEAFRMTDLLEQVAARATQAATHAIDEKLSVLVPSRVSVTPHCNDAQQFAERFQPCATRLSMENCRSFFAFPHQDRSCRSMPEPPEGKDEEPFHEHFLKQAAVLLHHTVTRQSFQAEGLKHVCSVPTLMLDGKSLKPDFIKVTPRASAGPPSPHTISAIFELKPPSHAHQEDFPPADILQAAEYAVALLVASERPMSLAVLSDTQRVQFVAAMRNPADAFPPYRYVYTPSLDLQTQLGLDAFHYALTHDLTPRPVTVGKHVVLRTRLLSRTTNSTVYACDIQGQRDPGVIKTLSASLPPEVQQLWFDRERAALAAVSGDPHFPHLLAADRGTFTLLITPLCARCPPRYTAEMVAEYVAGLQRLHEAGLAHMDVRPSNLMISQPNRTPLILDLGLACRLTDPAQTGDPVYLSDRLLRKKNGREPMRPLPEDDLESLLKVVSRMLPESCQHLRAHKEDPARILAYWQHYAQDHPRFQEALAVIRHLPEPEERGPLPDDYYRQESPPPARLEKQQNREFRNCAKARILEIYIIRYPGHPELALFRKCASCFLGQVAQPRRNVGDPWDIWGASGTRAEEKRGKWHMENGARD</sequence>
<evidence type="ECO:0000259" key="1">
    <source>
        <dbReference type="PROSITE" id="PS50011"/>
    </source>
</evidence>
<protein>
    <recommendedName>
        <fullName evidence="1">Protein kinase domain-containing protein</fullName>
    </recommendedName>
</protein>
<evidence type="ECO:0000313" key="3">
    <source>
        <dbReference type="Proteomes" id="UP001141327"/>
    </source>
</evidence>
<dbReference type="Proteomes" id="UP001141327">
    <property type="component" value="Unassembled WGS sequence"/>
</dbReference>
<evidence type="ECO:0000313" key="2">
    <source>
        <dbReference type="EMBL" id="KAJ4459531.1"/>
    </source>
</evidence>
<reference evidence="2" key="1">
    <citation type="journal article" date="2022" name="bioRxiv">
        <title>Genomics of Preaxostyla Flagellates Illuminates Evolutionary Transitions and the Path Towards Mitochondrial Loss.</title>
        <authorList>
            <person name="Novak L.V.F."/>
            <person name="Treitli S.C."/>
            <person name="Pyrih J."/>
            <person name="Halakuc P."/>
            <person name="Pipaliya S.V."/>
            <person name="Vacek V."/>
            <person name="Brzon O."/>
            <person name="Soukal P."/>
            <person name="Eme L."/>
            <person name="Dacks J.B."/>
            <person name="Karnkowska A."/>
            <person name="Elias M."/>
            <person name="Hampl V."/>
        </authorList>
    </citation>
    <scope>NUCLEOTIDE SEQUENCE</scope>
    <source>
        <strain evidence="2">RCP-MX</strain>
    </source>
</reference>
<feature type="domain" description="Protein kinase" evidence="1">
    <location>
        <begin position="234"/>
        <end position="541"/>
    </location>
</feature>
<dbReference type="Gene3D" id="1.10.510.10">
    <property type="entry name" value="Transferase(Phosphotransferase) domain 1"/>
    <property type="match status" value="1"/>
</dbReference>
<organism evidence="2 3">
    <name type="scientific">Paratrimastix pyriformis</name>
    <dbReference type="NCBI Taxonomy" id="342808"/>
    <lineage>
        <taxon>Eukaryota</taxon>
        <taxon>Metamonada</taxon>
        <taxon>Preaxostyla</taxon>
        <taxon>Paratrimastigidae</taxon>
        <taxon>Paratrimastix</taxon>
    </lineage>
</organism>
<comment type="caution">
    <text evidence="2">The sequence shown here is derived from an EMBL/GenBank/DDBJ whole genome shotgun (WGS) entry which is preliminary data.</text>
</comment>
<dbReference type="SMART" id="SM00220">
    <property type="entry name" value="S_TKc"/>
    <property type="match status" value="1"/>
</dbReference>
<dbReference type="Pfam" id="PF00069">
    <property type="entry name" value="Pkinase"/>
    <property type="match status" value="1"/>
</dbReference>
<proteinExistence type="predicted"/>
<dbReference type="InterPro" id="IPR011009">
    <property type="entry name" value="Kinase-like_dom_sf"/>
</dbReference>
<accession>A0ABQ8UM41</accession>